<evidence type="ECO:0000259" key="1">
    <source>
        <dbReference type="PROSITE" id="PS50943"/>
    </source>
</evidence>
<dbReference type="CDD" id="cd00093">
    <property type="entry name" value="HTH_XRE"/>
    <property type="match status" value="1"/>
</dbReference>
<proteinExistence type="predicted"/>
<dbReference type="KEGG" id="mflu:HZU40_25055"/>
<dbReference type="SMART" id="SM00530">
    <property type="entry name" value="HTH_XRE"/>
    <property type="match status" value="1"/>
</dbReference>
<sequence>MWDLDDIERAAGIDPDSADYHLRDALAESDHELLEQLVALRKRKGLTQQVVAERMKRDKAAVSNFERLSSDPHLSTIRRYAAAIGAYVKHDVRDSAQIESSNYDEAAALAEESTVRDRSTLYLKVLSSSARTHAVRPHILWSTQPDVTWSDEDSESWNRWLRQYRLALDETGRTAASPPAPCSHGR</sequence>
<dbReference type="AlphaFoldDB" id="A0A7G8PAS5"/>
<dbReference type="EMBL" id="CP059894">
    <property type="protein sequence ID" value="QNJ91441.1"/>
    <property type="molecule type" value="Genomic_DNA"/>
</dbReference>
<organism evidence="2 3">
    <name type="scientific">Mycolicibacterium fluoranthenivorans</name>
    <dbReference type="NCBI Taxonomy" id="258505"/>
    <lineage>
        <taxon>Bacteria</taxon>
        <taxon>Bacillati</taxon>
        <taxon>Actinomycetota</taxon>
        <taxon>Actinomycetes</taxon>
        <taxon>Mycobacteriales</taxon>
        <taxon>Mycobacteriaceae</taxon>
        <taxon>Mycolicibacterium</taxon>
    </lineage>
</organism>
<dbReference type="RefSeq" id="WP_187096179.1">
    <property type="nucleotide sequence ID" value="NZ_CP059894.1"/>
</dbReference>
<dbReference type="SUPFAM" id="SSF47413">
    <property type="entry name" value="lambda repressor-like DNA-binding domains"/>
    <property type="match status" value="1"/>
</dbReference>
<protein>
    <submittedName>
        <fullName evidence="2">Helix-turn-helix transcriptional regulator</fullName>
    </submittedName>
</protein>
<dbReference type="Gene3D" id="1.10.260.40">
    <property type="entry name" value="lambda repressor-like DNA-binding domains"/>
    <property type="match status" value="1"/>
</dbReference>
<dbReference type="InterPro" id="IPR001387">
    <property type="entry name" value="Cro/C1-type_HTH"/>
</dbReference>
<name>A0A7G8PAS5_9MYCO</name>
<dbReference type="Proteomes" id="UP000515498">
    <property type="component" value="Chromosome"/>
</dbReference>
<accession>A0A7G8PAS5</accession>
<evidence type="ECO:0000313" key="3">
    <source>
        <dbReference type="Proteomes" id="UP000515498"/>
    </source>
</evidence>
<dbReference type="Pfam" id="PF13560">
    <property type="entry name" value="HTH_31"/>
    <property type="match status" value="1"/>
</dbReference>
<dbReference type="GO" id="GO:0003677">
    <property type="term" value="F:DNA binding"/>
    <property type="evidence" value="ECO:0007669"/>
    <property type="project" value="InterPro"/>
</dbReference>
<evidence type="ECO:0000313" key="2">
    <source>
        <dbReference type="EMBL" id="QNJ91441.1"/>
    </source>
</evidence>
<reference evidence="2 3" key="1">
    <citation type="submission" date="2020-07" db="EMBL/GenBank/DDBJ databases">
        <title>Draft genome sequence of four isobutane-metabolizing strains capable of cometabolically degrading diverse ether contaminants.</title>
        <authorList>
            <person name="Chen W."/>
            <person name="Faulkner N."/>
            <person name="Smith C."/>
            <person name="Hyman M."/>
        </authorList>
    </citation>
    <scope>NUCLEOTIDE SEQUENCE [LARGE SCALE GENOMIC DNA]</scope>
    <source>
        <strain evidence="2 3">2A</strain>
    </source>
</reference>
<dbReference type="InterPro" id="IPR010982">
    <property type="entry name" value="Lambda_DNA-bd_dom_sf"/>
</dbReference>
<feature type="domain" description="HTH cro/C1-type" evidence="1">
    <location>
        <begin position="37"/>
        <end position="88"/>
    </location>
</feature>
<dbReference type="PROSITE" id="PS50943">
    <property type="entry name" value="HTH_CROC1"/>
    <property type="match status" value="1"/>
</dbReference>
<gene>
    <name evidence="2" type="ORF">HZU40_25055</name>
</gene>